<reference evidence="7 8" key="1">
    <citation type="journal article" date="2000" name="Arch. Microbiol.">
        <title>Rhodobaca bogoriensis gen. nov. and sp. nov., an alkaliphilic purple nonsulfur bacterium from African Rift Valley soda lakes.</title>
        <authorList>
            <person name="Milford A.D."/>
            <person name="Achenbach L.A."/>
            <person name="Jung D.O."/>
            <person name="Madigan M.T."/>
        </authorList>
    </citation>
    <scope>NUCLEOTIDE SEQUENCE [LARGE SCALE GENOMIC DNA]</scope>
    <source>
        <strain evidence="7 8">2376</strain>
    </source>
</reference>
<evidence type="ECO:0000313" key="7">
    <source>
        <dbReference type="EMBL" id="NYS24647.1"/>
    </source>
</evidence>
<organism evidence="7 8">
    <name type="scientific">Rhabdonatronobacter sediminivivens</name>
    <dbReference type="NCBI Taxonomy" id="2743469"/>
    <lineage>
        <taxon>Bacteria</taxon>
        <taxon>Pseudomonadati</taxon>
        <taxon>Pseudomonadota</taxon>
        <taxon>Alphaproteobacteria</taxon>
        <taxon>Rhodobacterales</taxon>
        <taxon>Paracoccaceae</taxon>
        <taxon>Rhabdonatronobacter</taxon>
    </lineage>
</organism>
<evidence type="ECO:0000256" key="1">
    <source>
        <dbReference type="ARBA" id="ARBA00004117"/>
    </source>
</evidence>
<comment type="caution">
    <text evidence="7">The sequence shown here is derived from an EMBL/GenBank/DDBJ whole genome shotgun (WGS) entry which is preliminary data.</text>
</comment>
<keyword evidence="7" id="KW-0966">Cell projection</keyword>
<keyword evidence="3 4" id="KW-0975">Bacterial flagellum</keyword>
<dbReference type="InterPro" id="IPR020013">
    <property type="entry name" value="Flagellar_FlgE/F/G"/>
</dbReference>
<comment type="function">
    <text evidence="4">A flexible structure which links the flagellar filament to the drive apparatus in the basal body.</text>
</comment>
<gene>
    <name evidence="7" type="ORF">HUK65_06545</name>
</gene>
<keyword evidence="8" id="KW-1185">Reference proteome</keyword>
<dbReference type="GO" id="GO:0005829">
    <property type="term" value="C:cytosol"/>
    <property type="evidence" value="ECO:0007669"/>
    <property type="project" value="TreeGrafter"/>
</dbReference>
<dbReference type="InterPro" id="IPR037925">
    <property type="entry name" value="FlgE/F/G-like"/>
</dbReference>
<evidence type="ECO:0000256" key="2">
    <source>
        <dbReference type="ARBA" id="ARBA00009677"/>
    </source>
</evidence>
<proteinExistence type="inferred from homology"/>
<keyword evidence="7" id="KW-0282">Flagellum</keyword>
<accession>A0A7Z0HZ20</accession>
<dbReference type="InterPro" id="IPR037058">
    <property type="entry name" value="Falgellar_hook_FlgE_sf"/>
</dbReference>
<comment type="similarity">
    <text evidence="2 4">Belongs to the flagella basal body rod proteins family.</text>
</comment>
<dbReference type="InterPro" id="IPR001444">
    <property type="entry name" value="Flag_bb_rod_N"/>
</dbReference>
<comment type="subcellular location">
    <subcellularLocation>
        <location evidence="1 4">Bacterial flagellum basal body</location>
    </subcellularLocation>
</comment>
<dbReference type="Pfam" id="PF06429">
    <property type="entry name" value="Flg_bbr_C"/>
    <property type="match status" value="1"/>
</dbReference>
<dbReference type="InterPro" id="IPR010930">
    <property type="entry name" value="Flg_bb/hook_C_dom"/>
</dbReference>
<dbReference type="GO" id="GO:0009425">
    <property type="term" value="C:bacterial-type flagellum basal body"/>
    <property type="evidence" value="ECO:0007669"/>
    <property type="project" value="UniProtKB-SubCell"/>
</dbReference>
<sequence>MSMSATMNAGIAGLAANATRLATISDNIANSGTNGYRRVQTSFHSMVLGEAAGSRGTYTAGGVRTTTMRVIDQGGQIASTSNSTDLAINGRGFLPVTSLQGARQAQGDMPFMLATTGSFRFDADGYLRDTADMVLLGVPANADGSIPPFSPNSIDGLQPVRMTETQHAPLATSQINLQLNLPASATLPDADPVNNDLSVEYVDNTGLRRNLDVTFAPNITPPEHSNSWTLEIRAPGDDVPIAEYELTFGNGSDDGGLLVSVVEAGGSPAYDPATGAVLLDLDGQEIAFGLGQLLDPAGMTQHSTAFNPYQIEHNGFAKSDLLGVKVTEDGLVQAIYDQGQVRTLYRVPLVDVPNPNGLQSLNDQVYRITTESGNFLMWTPGEGPTGTILGNALEQSATDIAEELTGLIQTQRAYSSNAKVIQTVDEMLQETTNLKR</sequence>
<evidence type="ECO:0000256" key="4">
    <source>
        <dbReference type="RuleBase" id="RU362116"/>
    </source>
</evidence>
<evidence type="ECO:0000256" key="3">
    <source>
        <dbReference type="ARBA" id="ARBA00023143"/>
    </source>
</evidence>
<dbReference type="EMBL" id="JACBXS010000010">
    <property type="protein sequence ID" value="NYS24647.1"/>
    <property type="molecule type" value="Genomic_DNA"/>
</dbReference>
<keyword evidence="7" id="KW-0969">Cilium</keyword>
<dbReference type="SUPFAM" id="SSF117143">
    <property type="entry name" value="Flagellar hook protein flgE"/>
    <property type="match status" value="1"/>
</dbReference>
<evidence type="ECO:0000259" key="6">
    <source>
        <dbReference type="Pfam" id="PF06429"/>
    </source>
</evidence>
<feature type="domain" description="Flagellar basal body rod protein N-terminal" evidence="5">
    <location>
        <begin position="7"/>
        <end position="37"/>
    </location>
</feature>
<dbReference type="PANTHER" id="PTHR30435:SF1">
    <property type="entry name" value="FLAGELLAR HOOK PROTEIN FLGE"/>
    <property type="match status" value="1"/>
</dbReference>
<dbReference type="Proteomes" id="UP000529417">
    <property type="component" value="Unassembled WGS sequence"/>
</dbReference>
<dbReference type="NCBIfam" id="TIGR03506">
    <property type="entry name" value="FlgEFG_subfam"/>
    <property type="match status" value="1"/>
</dbReference>
<dbReference type="Pfam" id="PF00460">
    <property type="entry name" value="Flg_bb_rod"/>
    <property type="match status" value="1"/>
</dbReference>
<dbReference type="PANTHER" id="PTHR30435">
    <property type="entry name" value="FLAGELLAR PROTEIN"/>
    <property type="match status" value="1"/>
</dbReference>
<evidence type="ECO:0000313" key="8">
    <source>
        <dbReference type="Proteomes" id="UP000529417"/>
    </source>
</evidence>
<dbReference type="AlphaFoldDB" id="A0A7Z0HZ20"/>
<evidence type="ECO:0000259" key="5">
    <source>
        <dbReference type="Pfam" id="PF00460"/>
    </source>
</evidence>
<dbReference type="GO" id="GO:0009424">
    <property type="term" value="C:bacterial-type flagellum hook"/>
    <property type="evidence" value="ECO:0007669"/>
    <property type="project" value="TreeGrafter"/>
</dbReference>
<dbReference type="GO" id="GO:0071978">
    <property type="term" value="P:bacterial-type flagellum-dependent swarming motility"/>
    <property type="evidence" value="ECO:0007669"/>
    <property type="project" value="TreeGrafter"/>
</dbReference>
<name>A0A7Z0HZ20_9RHOB</name>
<dbReference type="Gene3D" id="2.60.98.20">
    <property type="entry name" value="Flagellar hook protein FlgE"/>
    <property type="match status" value="1"/>
</dbReference>
<protein>
    <recommendedName>
        <fullName evidence="4">Flagellar hook protein FlgE</fullName>
    </recommendedName>
</protein>
<feature type="domain" description="Flagellar basal-body/hook protein C-terminal" evidence="6">
    <location>
        <begin position="391"/>
        <end position="434"/>
    </location>
</feature>